<dbReference type="GO" id="GO:0016853">
    <property type="term" value="F:isomerase activity"/>
    <property type="evidence" value="ECO:0007669"/>
    <property type="project" value="UniProtKB-KW"/>
</dbReference>
<dbReference type="EMBL" id="FNGS01000005">
    <property type="protein sequence ID" value="SDM23306.1"/>
    <property type="molecule type" value="Genomic_DNA"/>
</dbReference>
<dbReference type="PANTHER" id="PTHR12110">
    <property type="entry name" value="HYDROXYPYRUVATE ISOMERASE"/>
    <property type="match status" value="1"/>
</dbReference>
<organism evidence="3 4">
    <name type="scientific">Siphonobacter aquaeclarae</name>
    <dbReference type="NCBI Taxonomy" id="563176"/>
    <lineage>
        <taxon>Bacteria</taxon>
        <taxon>Pseudomonadati</taxon>
        <taxon>Bacteroidota</taxon>
        <taxon>Cytophagia</taxon>
        <taxon>Cytophagales</taxon>
        <taxon>Cytophagaceae</taxon>
        <taxon>Siphonobacter</taxon>
    </lineage>
</organism>
<evidence type="ECO:0000313" key="4">
    <source>
        <dbReference type="Proteomes" id="UP000198901"/>
    </source>
</evidence>
<dbReference type="Pfam" id="PF01261">
    <property type="entry name" value="AP_endonuc_2"/>
    <property type="match status" value="1"/>
</dbReference>
<sequence length="280" mass="31571">MRTRLTLVLCLVAARLVAQQALFPQPPGLQTYTFRESMKKNVEATLDTIKALGFKEVECGAFPGKTIAESRRLLDERGIRCTSFGAGYDDLLNKTDEVGANAKAMGAEYVMLAWILKKAPFTLEDAKEAAANFNRIGKHLKEKYGLTFCYHNHGYEFQPYENGTLFDYIVQHTDPKYVSFEMDILWTIFPGQDAAALLNKYGNRFKLMHLKDLRKGVKGDLSGGTPVTNDVTLGEGQAKLPEILRAAHKAGIRHYYIEDESPVYYRQVPQSLSYLKTLTR</sequence>
<evidence type="ECO:0000256" key="1">
    <source>
        <dbReference type="SAM" id="SignalP"/>
    </source>
</evidence>
<keyword evidence="3" id="KW-0413">Isomerase</keyword>
<proteinExistence type="predicted"/>
<reference evidence="3 4" key="1">
    <citation type="submission" date="2016-10" db="EMBL/GenBank/DDBJ databases">
        <authorList>
            <person name="de Groot N.N."/>
        </authorList>
    </citation>
    <scope>NUCLEOTIDE SEQUENCE [LARGE SCALE GENOMIC DNA]</scope>
    <source>
        <strain evidence="3 4">DSM 21668</strain>
    </source>
</reference>
<accession>A0A1G9RJ71</accession>
<dbReference type="AlphaFoldDB" id="A0A1G9RJ71"/>
<name>A0A1G9RJ71_9BACT</name>
<keyword evidence="4" id="KW-1185">Reference proteome</keyword>
<feature type="chain" id="PRO_5011580835" evidence="1">
    <location>
        <begin position="21"/>
        <end position="280"/>
    </location>
</feature>
<dbReference type="Proteomes" id="UP000198901">
    <property type="component" value="Unassembled WGS sequence"/>
</dbReference>
<feature type="signal peptide" evidence="1">
    <location>
        <begin position="1"/>
        <end position="20"/>
    </location>
</feature>
<evidence type="ECO:0000313" key="3">
    <source>
        <dbReference type="EMBL" id="SDM23306.1"/>
    </source>
</evidence>
<dbReference type="SUPFAM" id="SSF51658">
    <property type="entry name" value="Xylose isomerase-like"/>
    <property type="match status" value="1"/>
</dbReference>
<dbReference type="PANTHER" id="PTHR12110:SF41">
    <property type="entry name" value="INOSOSE DEHYDRATASE"/>
    <property type="match status" value="1"/>
</dbReference>
<dbReference type="InterPro" id="IPR036237">
    <property type="entry name" value="Xyl_isomerase-like_sf"/>
</dbReference>
<dbReference type="InterPro" id="IPR050312">
    <property type="entry name" value="IolE/XylAMocC-like"/>
</dbReference>
<dbReference type="RefSeq" id="WP_093203623.1">
    <property type="nucleotide sequence ID" value="NZ_FNGS01000005.1"/>
</dbReference>
<dbReference type="Gene3D" id="3.20.20.150">
    <property type="entry name" value="Divalent-metal-dependent TIM barrel enzymes"/>
    <property type="match status" value="1"/>
</dbReference>
<keyword evidence="1" id="KW-0732">Signal</keyword>
<dbReference type="STRING" id="563176.SAMN04488090_2920"/>
<dbReference type="InterPro" id="IPR013022">
    <property type="entry name" value="Xyl_isomerase-like_TIM-brl"/>
</dbReference>
<dbReference type="OrthoDB" id="9798407at2"/>
<protein>
    <submittedName>
        <fullName evidence="3">Sugar phosphate isomerase/epimerase</fullName>
    </submittedName>
</protein>
<gene>
    <name evidence="3" type="ORF">SAMN04488090_2920</name>
</gene>
<evidence type="ECO:0000259" key="2">
    <source>
        <dbReference type="Pfam" id="PF01261"/>
    </source>
</evidence>
<feature type="domain" description="Xylose isomerase-like TIM barrel" evidence="2">
    <location>
        <begin position="47"/>
        <end position="259"/>
    </location>
</feature>